<protein>
    <submittedName>
        <fullName evidence="7">Sulfotransferase</fullName>
    </submittedName>
</protein>
<dbReference type="Gene3D" id="3.40.50.300">
    <property type="entry name" value="P-loop containing nucleotide triphosphate hydrolases"/>
    <property type="match status" value="1"/>
</dbReference>
<keyword evidence="3" id="KW-0812">Transmembrane</keyword>
<evidence type="ECO:0000256" key="4">
    <source>
        <dbReference type="ARBA" id="ARBA00022989"/>
    </source>
</evidence>
<evidence type="ECO:0000256" key="1">
    <source>
        <dbReference type="ARBA" id="ARBA00004167"/>
    </source>
</evidence>
<organism evidence="7 8">
    <name type="scientific">candidate division WS5 bacterium</name>
    <dbReference type="NCBI Taxonomy" id="2093353"/>
    <lineage>
        <taxon>Bacteria</taxon>
        <taxon>candidate division WS5</taxon>
    </lineage>
</organism>
<sequence>MSKFNSLFTRISGLMHGVIEENIFFLHIPKCGGQSIDKAIRTRYQSFIPGKSSNIASLDPIASANAANIINKINFPHDTSDDYPIQKLREDLLIYFMNQKNIKFVSGHFTFSQLCFNNYSNKFKFITVLRDPVQRLISIYFFNKNKADHHCRITDDDIEAFLSSERGISQGHAYVKFIGGLDSKNDYISRTAIDRAKMNLDKFEIVGGLEYLDKFLDRFEDKFRVRLNVQHLNKNPKSKQIINSVITEEIKDKIREICKPDLEIYQYAVEKFAGNDS</sequence>
<accession>A0A419DBI5</accession>
<reference evidence="7 8" key="1">
    <citation type="journal article" date="2017" name="ISME J.">
        <title>Energy and carbon metabolisms in a deep terrestrial subsurface fluid microbial community.</title>
        <authorList>
            <person name="Momper L."/>
            <person name="Jungbluth S.P."/>
            <person name="Lee M.D."/>
            <person name="Amend J.P."/>
        </authorList>
    </citation>
    <scope>NUCLEOTIDE SEQUENCE [LARGE SCALE GENOMIC DNA]</scope>
    <source>
        <strain evidence="7">SURF_29</strain>
    </source>
</reference>
<dbReference type="Pfam" id="PF03567">
    <property type="entry name" value="Sulfotransfer_2"/>
    <property type="match status" value="1"/>
</dbReference>
<dbReference type="GO" id="GO:0017095">
    <property type="term" value="F:heparan sulfate 6-sulfotransferase activity"/>
    <property type="evidence" value="ECO:0007669"/>
    <property type="project" value="TreeGrafter"/>
</dbReference>
<comment type="caution">
    <text evidence="7">The sequence shown here is derived from an EMBL/GenBank/DDBJ whole genome shotgun (WGS) entry which is preliminary data.</text>
</comment>
<dbReference type="Proteomes" id="UP000285655">
    <property type="component" value="Unassembled WGS sequence"/>
</dbReference>
<keyword evidence="4" id="KW-1133">Transmembrane helix</keyword>
<dbReference type="EMBL" id="QZJW01000045">
    <property type="protein sequence ID" value="RJO60427.1"/>
    <property type="molecule type" value="Genomic_DNA"/>
</dbReference>
<keyword evidence="2 7" id="KW-0808">Transferase</keyword>
<evidence type="ECO:0000256" key="3">
    <source>
        <dbReference type="ARBA" id="ARBA00022692"/>
    </source>
</evidence>
<name>A0A419DBI5_9BACT</name>
<evidence type="ECO:0000256" key="6">
    <source>
        <dbReference type="ARBA" id="ARBA00023180"/>
    </source>
</evidence>
<evidence type="ECO:0000313" key="7">
    <source>
        <dbReference type="EMBL" id="RJO60427.1"/>
    </source>
</evidence>
<evidence type="ECO:0000313" key="8">
    <source>
        <dbReference type="Proteomes" id="UP000285655"/>
    </source>
</evidence>
<gene>
    <name evidence="7" type="ORF">C4544_05140</name>
</gene>
<keyword evidence="5" id="KW-0472">Membrane</keyword>
<dbReference type="InterPro" id="IPR010635">
    <property type="entry name" value="Heparan_SO4-6-sulfoTrfase"/>
</dbReference>
<dbReference type="InterPro" id="IPR005331">
    <property type="entry name" value="Sulfotransferase"/>
</dbReference>
<evidence type="ECO:0000256" key="5">
    <source>
        <dbReference type="ARBA" id="ARBA00023136"/>
    </source>
</evidence>
<dbReference type="GO" id="GO:0016020">
    <property type="term" value="C:membrane"/>
    <property type="evidence" value="ECO:0007669"/>
    <property type="project" value="UniProtKB-SubCell"/>
</dbReference>
<dbReference type="AlphaFoldDB" id="A0A419DBI5"/>
<dbReference type="PANTHER" id="PTHR12812">
    <property type="entry name" value="HEPARAN SULFATE 6-O-SULFOTRANSFERASE 3"/>
    <property type="match status" value="1"/>
</dbReference>
<dbReference type="PANTHER" id="PTHR12812:SF0">
    <property type="entry name" value="HEPARAN-SULFATE 6-O-SULFOTRANSFERASE"/>
    <property type="match status" value="1"/>
</dbReference>
<evidence type="ECO:0000256" key="2">
    <source>
        <dbReference type="ARBA" id="ARBA00022679"/>
    </source>
</evidence>
<keyword evidence="6" id="KW-0325">Glycoprotein</keyword>
<dbReference type="SUPFAM" id="SSF52540">
    <property type="entry name" value="P-loop containing nucleoside triphosphate hydrolases"/>
    <property type="match status" value="1"/>
</dbReference>
<dbReference type="InterPro" id="IPR027417">
    <property type="entry name" value="P-loop_NTPase"/>
</dbReference>
<proteinExistence type="predicted"/>
<comment type="subcellular location">
    <subcellularLocation>
        <location evidence="1">Membrane</location>
        <topology evidence="1">Single-pass membrane protein</topology>
    </subcellularLocation>
</comment>